<keyword evidence="3" id="KW-1185">Reference proteome</keyword>
<reference evidence="2" key="1">
    <citation type="journal article" date="2020" name="Phytopathology">
        <title>Genome Sequence Resources of Colletotrichum truncatum, C. plurivorum, C. musicola, and C. sojae: Four Species Pathogenic to Soybean (Glycine max).</title>
        <authorList>
            <person name="Rogerio F."/>
            <person name="Boufleur T.R."/>
            <person name="Ciampi-Guillardi M."/>
            <person name="Sukno S.A."/>
            <person name="Thon M.R."/>
            <person name="Massola Junior N.S."/>
            <person name="Baroncelli R."/>
        </authorList>
    </citation>
    <scope>NUCLEOTIDE SEQUENCE</scope>
    <source>
        <strain evidence="2">LFN0074</strain>
    </source>
</reference>
<accession>A0A8H6NWU5</accession>
<dbReference type="EMBL" id="WIGM01000027">
    <property type="protein sequence ID" value="KAF6843982.1"/>
    <property type="molecule type" value="Genomic_DNA"/>
</dbReference>
<dbReference type="GO" id="GO:0007059">
    <property type="term" value="P:chromosome segregation"/>
    <property type="evidence" value="ECO:0007669"/>
    <property type="project" value="InterPro"/>
</dbReference>
<evidence type="ECO:0000313" key="2">
    <source>
        <dbReference type="EMBL" id="KAF6843982.1"/>
    </source>
</evidence>
<dbReference type="OrthoDB" id="6585699at2759"/>
<proteinExistence type="predicted"/>
<organism evidence="2 3">
    <name type="scientific">Colletotrichum musicola</name>
    <dbReference type="NCBI Taxonomy" id="2175873"/>
    <lineage>
        <taxon>Eukaryota</taxon>
        <taxon>Fungi</taxon>
        <taxon>Dikarya</taxon>
        <taxon>Ascomycota</taxon>
        <taxon>Pezizomycotina</taxon>
        <taxon>Sordariomycetes</taxon>
        <taxon>Hypocreomycetidae</taxon>
        <taxon>Glomerellales</taxon>
        <taxon>Glomerellaceae</taxon>
        <taxon>Colletotrichum</taxon>
        <taxon>Colletotrichum orchidearum species complex</taxon>
    </lineage>
</organism>
<dbReference type="Gene3D" id="3.10.20.720">
    <property type="match status" value="1"/>
</dbReference>
<dbReference type="Proteomes" id="UP000639643">
    <property type="component" value="Unassembled WGS sequence"/>
</dbReference>
<evidence type="ECO:0000313" key="3">
    <source>
        <dbReference type="Proteomes" id="UP000639643"/>
    </source>
</evidence>
<comment type="caution">
    <text evidence="2">The sequence shown here is derived from an EMBL/GenBank/DDBJ whole genome shotgun (WGS) entry which is preliminary data.</text>
</comment>
<dbReference type="InterPro" id="IPR007902">
    <property type="entry name" value="Chl4/mis15/CENP-N"/>
</dbReference>
<gene>
    <name evidence="2" type="ORF">CMUS01_01561</name>
</gene>
<name>A0A8H6NWU5_9PEZI</name>
<feature type="region of interest" description="Disordered" evidence="1">
    <location>
        <begin position="394"/>
        <end position="420"/>
    </location>
</feature>
<dbReference type="GO" id="GO:0034080">
    <property type="term" value="P:CENP-A containing chromatin assembly"/>
    <property type="evidence" value="ECO:0007669"/>
    <property type="project" value="InterPro"/>
</dbReference>
<feature type="region of interest" description="Disordered" evidence="1">
    <location>
        <begin position="319"/>
        <end position="356"/>
    </location>
</feature>
<sequence length="478" mass="53031">MARFSIPTTGRLSPDARLPTSSITVQKALSSLSRSSLLNLIFAWISDENASLCAPSLGEDTIDDVFYQPAETLEELRSIYTDLQSRKGSKREVIDRITEGDWKQGLTLHQLAMADAQYLQDHPTSQKWTAYRILPLKPTVHAGDEEQPPEADKESLNLPRFHPSTFIDNLQSHVLPDVKAHYHIHRPQDLPLAILRIFIIESPYNTSVLHLGNRSVSADSDIDSSRTLYIAFPDGSPYIYLSKSQTTGPLGAAESKSFRNLVVEGIPKALSRPRERYMLKPTNVSTKNISALLYTRGNGRTNAAGGGWNIYADRKKNESPLNTLLPTPPLSEESSDDSDLYRPAGPKRKMDDKDGTDKFMKRARLCAQARFGDTAHIDDGSGIERMDITIEDPFPRSMLPEEGDGSRGEQNTEKEAPGWTPNVKLTFHGFHVFAGMRQLIESGIIDGQRMPGWLTGEEGVTVGAVRHGRIRGHKGSGM</sequence>
<evidence type="ECO:0000256" key="1">
    <source>
        <dbReference type="SAM" id="MobiDB-lite"/>
    </source>
</evidence>
<dbReference type="Pfam" id="PF05238">
    <property type="entry name" value="CENP-N"/>
    <property type="match status" value="1"/>
</dbReference>
<dbReference type="AlphaFoldDB" id="A0A8H6NWU5"/>
<protein>
    <submittedName>
        <fullName evidence="2">Chl4 family chromosome segregation</fullName>
    </submittedName>
</protein>
<feature type="compositionally biased region" description="Basic and acidic residues" evidence="1">
    <location>
        <begin position="404"/>
        <end position="416"/>
    </location>
</feature>